<evidence type="ECO:0000256" key="1">
    <source>
        <dbReference type="ARBA" id="ARBA00004141"/>
    </source>
</evidence>
<keyword evidence="4 5" id="KW-0472">Membrane</keyword>
<keyword evidence="8" id="KW-1185">Reference proteome</keyword>
<feature type="transmembrane region" description="Helical" evidence="5">
    <location>
        <begin position="20"/>
        <end position="40"/>
    </location>
</feature>
<proteinExistence type="predicted"/>
<reference evidence="6" key="2">
    <citation type="submission" date="2019-06" db="EMBL/GenBank/DDBJ databases">
        <title>Genomics analysis of Aphanomyces spp. identifies a new class of oomycete effector associated with host adaptation.</title>
        <authorList>
            <person name="Gaulin E."/>
        </authorList>
    </citation>
    <scope>NUCLEOTIDE SEQUENCE</scope>
    <source>
        <strain evidence="6">CBS 578.67</strain>
    </source>
</reference>
<keyword evidence="3 5" id="KW-1133">Transmembrane helix</keyword>
<feature type="transmembrane region" description="Helical" evidence="5">
    <location>
        <begin position="208"/>
        <end position="226"/>
    </location>
</feature>
<protein>
    <submittedName>
        <fullName evidence="7">Aste57867_20050 protein</fullName>
    </submittedName>
</protein>
<feature type="transmembrane region" description="Helical" evidence="5">
    <location>
        <begin position="151"/>
        <end position="173"/>
    </location>
</feature>
<dbReference type="EMBL" id="CAADRA010006758">
    <property type="protein sequence ID" value="VFT96746.1"/>
    <property type="molecule type" value="Genomic_DNA"/>
</dbReference>
<dbReference type="EMBL" id="VJMH01006735">
    <property type="protein sequence ID" value="KAF0688338.1"/>
    <property type="molecule type" value="Genomic_DNA"/>
</dbReference>
<dbReference type="InterPro" id="IPR003689">
    <property type="entry name" value="ZIP"/>
</dbReference>
<dbReference type="PANTHER" id="PTHR11040:SF140">
    <property type="entry name" value="ZRT (ZRT), IRT- (IRT-) LIKE PROTEIN TRANSPORTER"/>
    <property type="match status" value="1"/>
</dbReference>
<sequence length="284" mass="30509">MLVIKIPMELDDEDGLLFKIAAACIAWGLSLAGSLIPVYVPSLRHAYNSVVPMVVGGIFLLGSVAHAYPDIVEHASIDFVGVEIMIFPTAYALYAAGYLIVLALDVLAVWIKLNVEAKHKGRVAPTLDQDAAAHHGMRHSSHHHHHRPMSVILLFLVLSFHALLEGVGIGVAADPAWNTLSIIVAHKSASSLVLSMELHNHHEDRTRIFTSMVTFASMTPMGIILGAYGRAYLAHGICSALVCGMLLHAAAMDMLFPKHHISLSLGSAVAVSLCFCGVLSWGSM</sequence>
<feature type="transmembrane region" description="Helical" evidence="5">
    <location>
        <begin position="263"/>
        <end position="282"/>
    </location>
</feature>
<dbReference type="Pfam" id="PF02535">
    <property type="entry name" value="Zip"/>
    <property type="match status" value="1"/>
</dbReference>
<dbReference type="Proteomes" id="UP000332933">
    <property type="component" value="Unassembled WGS sequence"/>
</dbReference>
<dbReference type="GO" id="GO:0016020">
    <property type="term" value="C:membrane"/>
    <property type="evidence" value="ECO:0007669"/>
    <property type="project" value="UniProtKB-SubCell"/>
</dbReference>
<keyword evidence="2 5" id="KW-0812">Transmembrane</keyword>
<evidence type="ECO:0000256" key="4">
    <source>
        <dbReference type="ARBA" id="ARBA00023136"/>
    </source>
</evidence>
<evidence type="ECO:0000313" key="8">
    <source>
        <dbReference type="Proteomes" id="UP000332933"/>
    </source>
</evidence>
<dbReference type="AlphaFoldDB" id="A0A485LFA3"/>
<dbReference type="GO" id="GO:0005385">
    <property type="term" value="F:zinc ion transmembrane transporter activity"/>
    <property type="evidence" value="ECO:0007669"/>
    <property type="project" value="TreeGrafter"/>
</dbReference>
<reference evidence="7 8" key="1">
    <citation type="submission" date="2019-03" db="EMBL/GenBank/DDBJ databases">
        <authorList>
            <person name="Gaulin E."/>
            <person name="Dumas B."/>
        </authorList>
    </citation>
    <scope>NUCLEOTIDE SEQUENCE [LARGE SCALE GENOMIC DNA]</scope>
    <source>
        <strain evidence="7">CBS 568.67</strain>
    </source>
</reference>
<comment type="subcellular location">
    <subcellularLocation>
        <location evidence="1">Membrane</location>
        <topology evidence="1">Multi-pass membrane protein</topology>
    </subcellularLocation>
</comment>
<accession>A0A485LFA3</accession>
<dbReference type="PANTHER" id="PTHR11040">
    <property type="entry name" value="ZINC/IRON TRANSPORTER"/>
    <property type="match status" value="1"/>
</dbReference>
<gene>
    <name evidence="7" type="primary">Aste57867_20050</name>
    <name evidence="6" type="ORF">As57867_019984</name>
    <name evidence="7" type="ORF">ASTE57867_20050</name>
</gene>
<evidence type="ECO:0000256" key="2">
    <source>
        <dbReference type="ARBA" id="ARBA00022692"/>
    </source>
</evidence>
<evidence type="ECO:0000313" key="6">
    <source>
        <dbReference type="EMBL" id="KAF0688338.1"/>
    </source>
</evidence>
<feature type="transmembrane region" description="Helical" evidence="5">
    <location>
        <begin position="232"/>
        <end position="251"/>
    </location>
</feature>
<feature type="transmembrane region" description="Helical" evidence="5">
    <location>
        <begin position="89"/>
        <end position="111"/>
    </location>
</feature>
<feature type="transmembrane region" description="Helical" evidence="5">
    <location>
        <begin position="47"/>
        <end position="69"/>
    </location>
</feature>
<dbReference type="OrthoDB" id="448280at2759"/>
<evidence type="ECO:0000256" key="3">
    <source>
        <dbReference type="ARBA" id="ARBA00022989"/>
    </source>
</evidence>
<evidence type="ECO:0000313" key="7">
    <source>
        <dbReference type="EMBL" id="VFT96746.1"/>
    </source>
</evidence>
<name>A0A485LFA3_9STRA</name>
<organism evidence="7 8">
    <name type="scientific">Aphanomyces stellatus</name>
    <dbReference type="NCBI Taxonomy" id="120398"/>
    <lineage>
        <taxon>Eukaryota</taxon>
        <taxon>Sar</taxon>
        <taxon>Stramenopiles</taxon>
        <taxon>Oomycota</taxon>
        <taxon>Saprolegniomycetes</taxon>
        <taxon>Saprolegniales</taxon>
        <taxon>Verrucalvaceae</taxon>
        <taxon>Aphanomyces</taxon>
    </lineage>
</organism>
<evidence type="ECO:0000256" key="5">
    <source>
        <dbReference type="SAM" id="Phobius"/>
    </source>
</evidence>